<reference evidence="1 2" key="1">
    <citation type="submission" date="2024-09" db="EMBL/GenBank/DDBJ databases">
        <authorList>
            <person name="Sun Q."/>
            <person name="Mori K."/>
        </authorList>
    </citation>
    <scope>NUCLEOTIDE SEQUENCE [LARGE SCALE GENOMIC DNA]</scope>
    <source>
        <strain evidence="1 2">CECT 8064</strain>
    </source>
</reference>
<dbReference type="EMBL" id="JBHMEP010000001">
    <property type="protein sequence ID" value="MFB9134274.1"/>
    <property type="molecule type" value="Genomic_DNA"/>
</dbReference>
<accession>A0ABV5HJ65</accession>
<sequence>MNNLVTVQPETLPTAQESIAACKSLFNGRHTRATLKGMWNKMPPRFRGMILIAGDLKAAEHVREFDSFTDLELTKIRRGMQLIKEMSVEFDSKLGDVRRLKHYQFSNTH</sequence>
<proteinExistence type="predicted"/>
<keyword evidence="2" id="KW-1185">Reference proteome</keyword>
<comment type="caution">
    <text evidence="1">The sequence shown here is derived from an EMBL/GenBank/DDBJ whole genome shotgun (WGS) entry which is preliminary data.</text>
</comment>
<dbReference type="RefSeq" id="WP_390190098.1">
    <property type="nucleotide sequence ID" value="NZ_JBHMEP010000001.1"/>
</dbReference>
<protein>
    <submittedName>
        <fullName evidence="1">Uncharacterized protein</fullName>
    </submittedName>
</protein>
<dbReference type="Proteomes" id="UP001589645">
    <property type="component" value="Unassembled WGS sequence"/>
</dbReference>
<evidence type="ECO:0000313" key="1">
    <source>
        <dbReference type="EMBL" id="MFB9134274.1"/>
    </source>
</evidence>
<name>A0ABV5HJ65_9VIBR</name>
<gene>
    <name evidence="1" type="ORF">ACFFUV_04725</name>
</gene>
<organism evidence="1 2">
    <name type="scientific">Vibrio olivae</name>
    <dbReference type="NCBI Taxonomy" id="1243002"/>
    <lineage>
        <taxon>Bacteria</taxon>
        <taxon>Pseudomonadati</taxon>
        <taxon>Pseudomonadota</taxon>
        <taxon>Gammaproteobacteria</taxon>
        <taxon>Vibrionales</taxon>
        <taxon>Vibrionaceae</taxon>
        <taxon>Vibrio</taxon>
    </lineage>
</organism>
<evidence type="ECO:0000313" key="2">
    <source>
        <dbReference type="Proteomes" id="UP001589645"/>
    </source>
</evidence>